<dbReference type="Proteomes" id="UP000028511">
    <property type="component" value="Unassembled WGS sequence"/>
</dbReference>
<proteinExistence type="predicted"/>
<dbReference type="AlphaFoldDB" id="A0A077NAP6"/>
<protein>
    <submittedName>
        <fullName evidence="1">Uncharacterized protein</fullName>
    </submittedName>
</protein>
<gene>
    <name evidence="1" type="ORF">XBP1_1850039</name>
</gene>
<comment type="caution">
    <text evidence="1">The sequence shown here is derived from an EMBL/GenBank/DDBJ whole genome shotgun (WGS) entry which is preliminary data.</text>
</comment>
<dbReference type="EMBL" id="CBSW010000096">
    <property type="protein sequence ID" value="CDG96089.1"/>
    <property type="molecule type" value="Genomic_DNA"/>
</dbReference>
<name>A0A077NAP6_XENBV</name>
<evidence type="ECO:0000313" key="1">
    <source>
        <dbReference type="EMBL" id="CDG96089.1"/>
    </source>
</evidence>
<organism evidence="1">
    <name type="scientific">Xenorhabdus bovienii str. puntauvense</name>
    <dbReference type="NCBI Taxonomy" id="1398201"/>
    <lineage>
        <taxon>Bacteria</taxon>
        <taxon>Pseudomonadati</taxon>
        <taxon>Pseudomonadota</taxon>
        <taxon>Gammaproteobacteria</taxon>
        <taxon>Enterobacterales</taxon>
        <taxon>Morganellaceae</taxon>
        <taxon>Xenorhabdus</taxon>
    </lineage>
</organism>
<reference evidence="1" key="1">
    <citation type="submission" date="2013-07" db="EMBL/GenBank/DDBJ databases">
        <title>Sub-species coevolution in mutualistic symbiosis.</title>
        <authorList>
            <person name="Murfin K."/>
            <person name="Klassen J."/>
            <person name="Lee M."/>
            <person name="Forst S."/>
            <person name="Stock P."/>
            <person name="Goodrich-Blair H."/>
        </authorList>
    </citation>
    <scope>NUCLEOTIDE SEQUENCE [LARGE SCALE GENOMIC DNA]</scope>
    <source>
        <strain evidence="1">Puntauvense</strain>
    </source>
</reference>
<sequence>MFSPLLKHYWGRIIRPNAANAYPASTRGVIIRSSFYKLETNYDP</sequence>
<accession>A0A077NAP6</accession>
<dbReference type="HOGENOM" id="CLU_3223973_0_0_6"/>